<dbReference type="InterPro" id="IPR028259">
    <property type="entry name" value="AP2-like_int_N"/>
</dbReference>
<evidence type="ECO:0000313" key="3">
    <source>
        <dbReference type="Proteomes" id="UP001478862"/>
    </source>
</evidence>
<gene>
    <name evidence="2" type="ORF">ABNX05_25785</name>
</gene>
<evidence type="ECO:0000259" key="1">
    <source>
        <dbReference type="Pfam" id="PF14657"/>
    </source>
</evidence>
<comment type="caution">
    <text evidence="2">The sequence shown here is derived from an EMBL/GenBank/DDBJ whole genome shotgun (WGS) entry which is preliminary data.</text>
</comment>
<proteinExistence type="predicted"/>
<dbReference type="EMBL" id="JBEGDG010000044">
    <property type="protein sequence ID" value="MEQ6358010.1"/>
    <property type="molecule type" value="Genomic_DNA"/>
</dbReference>
<dbReference type="Pfam" id="PF14657">
    <property type="entry name" value="Arm-DNA-bind_4"/>
    <property type="match status" value="1"/>
</dbReference>
<protein>
    <submittedName>
        <fullName evidence="2">Arm DNA-binding domain-containing protein</fullName>
    </submittedName>
</protein>
<accession>A0ABV1MZR2</accession>
<dbReference type="RefSeq" id="WP_349662293.1">
    <property type="nucleotide sequence ID" value="NZ_JBEGDG010000044.1"/>
</dbReference>
<keyword evidence="3" id="KW-1185">Reference proteome</keyword>
<reference evidence="2 3" key="1">
    <citation type="submission" date="2024-06" db="EMBL/GenBank/DDBJ databases">
        <title>Lysinibacillus zambalefons sp. nov., a Novel Firmicute Isolated from the Poon Bato Zambales Hyperalkaline Spring.</title>
        <authorList>
            <person name="Aja J.A."/>
            <person name="Lazaro J.E.H."/>
            <person name="Llorin L.D."/>
            <person name="Lim K.R."/>
            <person name="Teodosio J."/>
            <person name="Dalisay D.S."/>
        </authorList>
    </citation>
    <scope>NUCLEOTIDE SEQUENCE [LARGE SCALE GENOMIC DNA]</scope>
    <source>
        <strain evidence="2 3">M3</strain>
    </source>
</reference>
<name>A0ABV1MZR2_9BACI</name>
<feature type="domain" description="AP2-like integrase N-terminal" evidence="1">
    <location>
        <begin position="18"/>
        <end position="63"/>
    </location>
</feature>
<dbReference type="GO" id="GO:0003677">
    <property type="term" value="F:DNA binding"/>
    <property type="evidence" value="ECO:0007669"/>
    <property type="project" value="UniProtKB-KW"/>
</dbReference>
<keyword evidence="2" id="KW-0238">DNA-binding</keyword>
<dbReference type="Proteomes" id="UP001478862">
    <property type="component" value="Unassembled WGS sequence"/>
</dbReference>
<sequence length="75" mass="8848">MARNPQIKEYTLKDGEKRFMFKFYLGTDSLTGKPLTTTRRGFKSRKEAQDAMNQLQLEVNSGTYKKLQYETSRYL</sequence>
<evidence type="ECO:0000313" key="2">
    <source>
        <dbReference type="EMBL" id="MEQ6358010.1"/>
    </source>
</evidence>
<organism evidence="2 3">
    <name type="scientific">Lysinibacillus zambalensis</name>
    <dbReference type="NCBI Taxonomy" id="3160866"/>
    <lineage>
        <taxon>Bacteria</taxon>
        <taxon>Bacillati</taxon>
        <taxon>Bacillota</taxon>
        <taxon>Bacilli</taxon>
        <taxon>Bacillales</taxon>
        <taxon>Bacillaceae</taxon>
        <taxon>Lysinibacillus</taxon>
    </lineage>
</organism>